<keyword evidence="3" id="KW-0378">Hydrolase</keyword>
<dbReference type="PANTHER" id="PTHR11895">
    <property type="entry name" value="TRANSAMIDASE"/>
    <property type="match status" value="1"/>
</dbReference>
<dbReference type="Gene3D" id="3.90.1300.10">
    <property type="entry name" value="Amidase signature (AS) domain"/>
    <property type="match status" value="1"/>
</dbReference>
<dbReference type="InterPro" id="IPR023631">
    <property type="entry name" value="Amidase_dom"/>
</dbReference>
<dbReference type="InterPro" id="IPR036928">
    <property type="entry name" value="AS_sf"/>
</dbReference>
<dbReference type="Pfam" id="PF01425">
    <property type="entry name" value="Amidase"/>
    <property type="match status" value="1"/>
</dbReference>
<dbReference type="Proteomes" id="UP001266099">
    <property type="component" value="Unassembled WGS sequence"/>
</dbReference>
<keyword evidence="4" id="KW-1185">Reference proteome</keyword>
<proteinExistence type="inferred from homology"/>
<evidence type="ECO:0000313" key="3">
    <source>
        <dbReference type="EMBL" id="MDR6938705.1"/>
    </source>
</evidence>
<accession>A0ABU1T069</accession>
<dbReference type="EC" id="3.5.1.4" evidence="3"/>
<dbReference type="PANTHER" id="PTHR11895:SF7">
    <property type="entry name" value="GLUTAMYL-TRNA(GLN) AMIDOTRANSFERASE SUBUNIT A, MITOCHONDRIAL"/>
    <property type="match status" value="1"/>
</dbReference>
<dbReference type="InterPro" id="IPR000120">
    <property type="entry name" value="Amidase"/>
</dbReference>
<dbReference type="PROSITE" id="PS00571">
    <property type="entry name" value="AMIDASES"/>
    <property type="match status" value="1"/>
</dbReference>
<name>A0ABU1T069_9ACTO</name>
<protein>
    <submittedName>
        <fullName evidence="3">Amidase</fullName>
        <ecNumber evidence="3">3.5.1.4</ecNumber>
    </submittedName>
</protein>
<dbReference type="EMBL" id="JAVDUJ010000001">
    <property type="protein sequence ID" value="MDR6938705.1"/>
    <property type="molecule type" value="Genomic_DNA"/>
</dbReference>
<organism evidence="3 4">
    <name type="scientific">Arcanobacterium hippocoleae</name>
    <dbReference type="NCBI Taxonomy" id="149017"/>
    <lineage>
        <taxon>Bacteria</taxon>
        <taxon>Bacillati</taxon>
        <taxon>Actinomycetota</taxon>
        <taxon>Actinomycetes</taxon>
        <taxon>Actinomycetales</taxon>
        <taxon>Actinomycetaceae</taxon>
        <taxon>Arcanobacterium</taxon>
    </lineage>
</organism>
<evidence type="ECO:0000313" key="4">
    <source>
        <dbReference type="Proteomes" id="UP001266099"/>
    </source>
</evidence>
<evidence type="ECO:0000259" key="2">
    <source>
        <dbReference type="Pfam" id="PF01425"/>
    </source>
</evidence>
<gene>
    <name evidence="3" type="ORF">J2S36_000248</name>
</gene>
<comment type="caution">
    <text evidence="3">The sequence shown here is derived from an EMBL/GenBank/DDBJ whole genome shotgun (WGS) entry which is preliminary data.</text>
</comment>
<dbReference type="RefSeq" id="WP_309954727.1">
    <property type="nucleotide sequence ID" value="NZ_JAVDUJ010000001.1"/>
</dbReference>
<dbReference type="SUPFAM" id="SSF75304">
    <property type="entry name" value="Amidase signature (AS) enzymes"/>
    <property type="match status" value="1"/>
</dbReference>
<dbReference type="InterPro" id="IPR020556">
    <property type="entry name" value="Amidase_CS"/>
</dbReference>
<reference evidence="3 4" key="1">
    <citation type="submission" date="2023-07" db="EMBL/GenBank/DDBJ databases">
        <title>Sequencing the genomes of 1000 actinobacteria strains.</title>
        <authorList>
            <person name="Klenk H.-P."/>
        </authorList>
    </citation>
    <scope>NUCLEOTIDE SEQUENCE [LARGE SCALE GENOMIC DNA]</scope>
    <source>
        <strain evidence="3 4">DSM 15539</strain>
    </source>
</reference>
<comment type="similarity">
    <text evidence="1">Belongs to the amidase family.</text>
</comment>
<evidence type="ECO:0000256" key="1">
    <source>
        <dbReference type="ARBA" id="ARBA00009199"/>
    </source>
</evidence>
<feature type="domain" description="Amidase" evidence="2">
    <location>
        <begin position="27"/>
        <end position="442"/>
    </location>
</feature>
<sequence>MENYERLTVTEIAFRVRKGTLSATELCTEALNRAAADEYNAFQQLCKDSALQAAADIDALPLARRESLPLAGVPMVIKAENDIKGIPTTFGGRSQRTPAAHDSEVVRRLRDAGAVIIGVTNMPEFGQFPFSESARYGMVKNPRAPKRTPGGSSGGTASAVASGIVPAGIGGDGGGSIRIPAAACGLVGLKPMRGRVSTAPNAALWGKLGTIGPLTRTVEDSALIYTAISGTTSKDRWHAPQLSRSLQAAVNEPKKPLRIGWTDQSALGSAKVQPEVIAATRNFVNRLKTLGHQVTHIGRFPSASPFFEVQFFAALAEEVDSVEFPDRVERRSEQTAKVGRRIPAKILRAAQNNKLADRLAERYKNFDLIISPTLACVPPLLGQLDGVGSLSALLRSMPMIAFTALANVTGMPAISIPAGSAPDGTPIGIQVSTFHGDEADLLSFTASLGF</sequence>
<dbReference type="GO" id="GO:0004040">
    <property type="term" value="F:amidase activity"/>
    <property type="evidence" value="ECO:0007669"/>
    <property type="project" value="UniProtKB-EC"/>
</dbReference>